<keyword evidence="2" id="KW-0378">Hydrolase</keyword>
<feature type="region of interest" description="Disordered" evidence="1">
    <location>
        <begin position="1"/>
        <end position="23"/>
    </location>
</feature>
<gene>
    <name evidence="2" type="ORF">KUF71_007472</name>
</gene>
<keyword evidence="2" id="KW-0347">Helicase</keyword>
<keyword evidence="2" id="KW-0067">ATP-binding</keyword>
<keyword evidence="2" id="KW-0547">Nucleotide-binding</keyword>
<evidence type="ECO:0000313" key="3">
    <source>
        <dbReference type="Proteomes" id="UP001219518"/>
    </source>
</evidence>
<reference evidence="2" key="2">
    <citation type="journal article" date="2023" name="BMC Genomics">
        <title>Pest status, molecular evolution, and epigenetic factors derived from the genome assembly of Frankliniella fusca, a thysanopteran phytovirus vector.</title>
        <authorList>
            <person name="Catto M.A."/>
            <person name="Labadie P.E."/>
            <person name="Jacobson A.L."/>
            <person name="Kennedy G.G."/>
            <person name="Srinivasan R."/>
            <person name="Hunt B.G."/>
        </authorList>
    </citation>
    <scope>NUCLEOTIDE SEQUENCE</scope>
    <source>
        <strain evidence="2">PL_HMW_Pooled</strain>
    </source>
</reference>
<accession>A0AAE1LVQ5</accession>
<keyword evidence="3" id="KW-1185">Reference proteome</keyword>
<organism evidence="2 3">
    <name type="scientific">Frankliniella fusca</name>
    <dbReference type="NCBI Taxonomy" id="407009"/>
    <lineage>
        <taxon>Eukaryota</taxon>
        <taxon>Metazoa</taxon>
        <taxon>Ecdysozoa</taxon>
        <taxon>Arthropoda</taxon>
        <taxon>Hexapoda</taxon>
        <taxon>Insecta</taxon>
        <taxon>Pterygota</taxon>
        <taxon>Neoptera</taxon>
        <taxon>Paraneoptera</taxon>
        <taxon>Thysanoptera</taxon>
        <taxon>Terebrantia</taxon>
        <taxon>Thripoidea</taxon>
        <taxon>Thripidae</taxon>
        <taxon>Frankliniella</taxon>
    </lineage>
</organism>
<dbReference type="AlphaFoldDB" id="A0AAE1LVQ5"/>
<dbReference type="GO" id="GO:0004386">
    <property type="term" value="F:helicase activity"/>
    <property type="evidence" value="ECO:0007669"/>
    <property type="project" value="UniProtKB-KW"/>
</dbReference>
<dbReference type="Proteomes" id="UP001219518">
    <property type="component" value="Unassembled WGS sequence"/>
</dbReference>
<evidence type="ECO:0000313" key="2">
    <source>
        <dbReference type="EMBL" id="KAK3931657.1"/>
    </source>
</evidence>
<reference evidence="2" key="1">
    <citation type="submission" date="2021-07" db="EMBL/GenBank/DDBJ databases">
        <authorList>
            <person name="Catto M.A."/>
            <person name="Jacobson A."/>
            <person name="Kennedy G."/>
            <person name="Labadie P."/>
            <person name="Hunt B.G."/>
            <person name="Srinivasan R."/>
        </authorList>
    </citation>
    <scope>NUCLEOTIDE SEQUENCE</scope>
    <source>
        <strain evidence="2">PL_HMW_Pooled</strain>
        <tissue evidence="2">Head</tissue>
    </source>
</reference>
<dbReference type="EMBL" id="JAHWGI010001427">
    <property type="protein sequence ID" value="KAK3931657.1"/>
    <property type="molecule type" value="Genomic_DNA"/>
</dbReference>
<sequence length="177" mass="20251">MSDDNDYCGSSASDLDFDEGSEKENKDVVEADFSEWVAYVKYKSPPHEKESVKVCLIKEVVWHGKEKVLLDWNPKHLNDFRKDKMYSCLTKMNSLDGRLSRWEGRISCMKESQSAMAKHLSEPSTRTVFFPFDVMDTNEMSTDVEGAKIPPTKSQSKSLGVKRVKKSKLRQTTNTIL</sequence>
<comment type="caution">
    <text evidence="2">The sequence shown here is derived from an EMBL/GenBank/DDBJ whole genome shotgun (WGS) entry which is preliminary data.</text>
</comment>
<evidence type="ECO:0000256" key="1">
    <source>
        <dbReference type="SAM" id="MobiDB-lite"/>
    </source>
</evidence>
<protein>
    <submittedName>
        <fullName evidence="2">ATP-dependent RNA helicase dbp7</fullName>
    </submittedName>
</protein>
<name>A0AAE1LVQ5_9NEOP</name>
<proteinExistence type="predicted"/>